<gene>
    <name evidence="2" type="ORF">HK097_011548</name>
</gene>
<reference evidence="2" key="1">
    <citation type="submission" date="2020-05" db="EMBL/GenBank/DDBJ databases">
        <title>Phylogenomic resolution of chytrid fungi.</title>
        <authorList>
            <person name="Stajich J.E."/>
            <person name="Amses K."/>
            <person name="Simmons R."/>
            <person name="Seto K."/>
            <person name="Myers J."/>
            <person name="Bonds A."/>
            <person name="Quandt C.A."/>
            <person name="Barry K."/>
            <person name="Liu P."/>
            <person name="Grigoriev I."/>
            <person name="Longcore J.E."/>
            <person name="James T.Y."/>
        </authorList>
    </citation>
    <scope>NUCLEOTIDE SEQUENCE</scope>
    <source>
        <strain evidence="2">JEL0318</strain>
    </source>
</reference>
<dbReference type="Gene3D" id="3.40.30.10">
    <property type="entry name" value="Glutaredoxin"/>
    <property type="match status" value="1"/>
</dbReference>
<dbReference type="AlphaFoldDB" id="A0AAD5S997"/>
<protein>
    <submittedName>
        <fullName evidence="2">Uncharacterized protein</fullName>
    </submittedName>
</protein>
<sequence length="274" mass="31333">MSTPNRHFHCMSLTKASGDIFRLHTLEGDWRDGGLGQFHGNPALFVTLPTSGDIPTIRSRCAYLQKLFIKYSSGIYEDLDGRSVGSYKRSLKVFGIPLEGVEWKGDGGKKKRDDVGEVEYDREDSWEYRYRRQRVDKDDPKYNKQAEEGYDEERGYGDDDDSERDPKVDVALMESTNTIATPCRAAYGVTFPILQPVGDTEEFELFKWFRGEEPEIFENPDHEEPITSAFEMLLVDCDGYVAGRWGSKTRLRKLEPYIGKAFEAIHDQSGIKVL</sequence>
<organism evidence="2 3">
    <name type="scientific">Rhizophlyctis rosea</name>
    <dbReference type="NCBI Taxonomy" id="64517"/>
    <lineage>
        <taxon>Eukaryota</taxon>
        <taxon>Fungi</taxon>
        <taxon>Fungi incertae sedis</taxon>
        <taxon>Chytridiomycota</taxon>
        <taxon>Chytridiomycota incertae sedis</taxon>
        <taxon>Chytridiomycetes</taxon>
        <taxon>Rhizophlyctidales</taxon>
        <taxon>Rhizophlyctidaceae</taxon>
        <taxon>Rhizophlyctis</taxon>
    </lineage>
</organism>
<keyword evidence="3" id="KW-1185">Reference proteome</keyword>
<evidence type="ECO:0000313" key="2">
    <source>
        <dbReference type="EMBL" id="KAJ3047416.1"/>
    </source>
</evidence>
<evidence type="ECO:0000256" key="1">
    <source>
        <dbReference type="SAM" id="MobiDB-lite"/>
    </source>
</evidence>
<proteinExistence type="predicted"/>
<dbReference type="Proteomes" id="UP001212841">
    <property type="component" value="Unassembled WGS sequence"/>
</dbReference>
<feature type="compositionally biased region" description="Basic and acidic residues" evidence="1">
    <location>
        <begin position="137"/>
        <end position="157"/>
    </location>
</feature>
<comment type="caution">
    <text evidence="2">The sequence shown here is derived from an EMBL/GenBank/DDBJ whole genome shotgun (WGS) entry which is preliminary data.</text>
</comment>
<dbReference type="EMBL" id="JADGJD010000965">
    <property type="protein sequence ID" value="KAJ3047416.1"/>
    <property type="molecule type" value="Genomic_DNA"/>
</dbReference>
<name>A0AAD5S997_9FUNG</name>
<feature type="region of interest" description="Disordered" evidence="1">
    <location>
        <begin position="137"/>
        <end position="165"/>
    </location>
</feature>
<accession>A0AAD5S997</accession>
<evidence type="ECO:0000313" key="3">
    <source>
        <dbReference type="Proteomes" id="UP001212841"/>
    </source>
</evidence>